<gene>
    <name evidence="2" type="ORF">BDV95DRAFT_379412</name>
</gene>
<evidence type="ECO:0000256" key="1">
    <source>
        <dbReference type="SAM" id="MobiDB-lite"/>
    </source>
</evidence>
<dbReference type="EMBL" id="JAADJZ010000009">
    <property type="protein sequence ID" value="KAF2872272.1"/>
    <property type="molecule type" value="Genomic_DNA"/>
</dbReference>
<evidence type="ECO:0000313" key="3">
    <source>
        <dbReference type="Proteomes" id="UP000481861"/>
    </source>
</evidence>
<feature type="region of interest" description="Disordered" evidence="1">
    <location>
        <begin position="419"/>
        <end position="455"/>
    </location>
</feature>
<name>A0A7C8IAG0_9PLEO</name>
<evidence type="ECO:0000313" key="2">
    <source>
        <dbReference type="EMBL" id="KAF2872272.1"/>
    </source>
</evidence>
<feature type="compositionally biased region" description="Basic and acidic residues" evidence="1">
    <location>
        <begin position="15"/>
        <end position="25"/>
    </location>
</feature>
<proteinExistence type="predicted"/>
<accession>A0A7C8IAG0</accession>
<feature type="region of interest" description="Disordered" evidence="1">
    <location>
        <begin position="1"/>
        <end position="148"/>
    </location>
</feature>
<keyword evidence="3" id="KW-1185">Reference proteome</keyword>
<dbReference type="Proteomes" id="UP000481861">
    <property type="component" value="Unassembled WGS sequence"/>
</dbReference>
<reference evidence="2 3" key="1">
    <citation type="submission" date="2020-01" db="EMBL/GenBank/DDBJ databases">
        <authorList>
            <consortium name="DOE Joint Genome Institute"/>
            <person name="Haridas S."/>
            <person name="Albert R."/>
            <person name="Binder M."/>
            <person name="Bloem J."/>
            <person name="Labutti K."/>
            <person name="Salamov A."/>
            <person name="Andreopoulos B."/>
            <person name="Baker S.E."/>
            <person name="Barry K."/>
            <person name="Bills G."/>
            <person name="Bluhm B.H."/>
            <person name="Cannon C."/>
            <person name="Castanera R."/>
            <person name="Culley D.E."/>
            <person name="Daum C."/>
            <person name="Ezra D."/>
            <person name="Gonzalez J.B."/>
            <person name="Henrissat B."/>
            <person name="Kuo A."/>
            <person name="Liang C."/>
            <person name="Lipzen A."/>
            <person name="Lutzoni F."/>
            <person name="Magnuson J."/>
            <person name="Mondo S."/>
            <person name="Nolan M."/>
            <person name="Ohm R."/>
            <person name="Pangilinan J."/>
            <person name="Park H.-J.H."/>
            <person name="Ramirez L."/>
            <person name="Alfaro M."/>
            <person name="Sun H."/>
            <person name="Tritt A."/>
            <person name="Yoshinaga Y."/>
            <person name="Zwiers L.-H.L."/>
            <person name="Turgeon B.G."/>
            <person name="Goodwin S.B."/>
            <person name="Spatafora J.W."/>
            <person name="Crous P.W."/>
            <person name="Grigoriev I.V."/>
        </authorList>
    </citation>
    <scope>NUCLEOTIDE SEQUENCE [LARGE SCALE GENOMIC DNA]</scope>
    <source>
        <strain evidence="2 3">CBS 611.86</strain>
    </source>
</reference>
<organism evidence="2 3">
    <name type="scientific">Massariosphaeria phaeospora</name>
    <dbReference type="NCBI Taxonomy" id="100035"/>
    <lineage>
        <taxon>Eukaryota</taxon>
        <taxon>Fungi</taxon>
        <taxon>Dikarya</taxon>
        <taxon>Ascomycota</taxon>
        <taxon>Pezizomycotina</taxon>
        <taxon>Dothideomycetes</taxon>
        <taxon>Pleosporomycetidae</taxon>
        <taxon>Pleosporales</taxon>
        <taxon>Pleosporales incertae sedis</taxon>
        <taxon>Massariosphaeria</taxon>
    </lineage>
</organism>
<dbReference type="AlphaFoldDB" id="A0A7C8IAG0"/>
<sequence length="455" mass="50442">MPQPNSSLKRKRSPSTRDEADDKPAETGPLCCEQKRVDSANDSGSDPQKQPPRLTRSALRELQHQIAQATPPPSSLTRRKKPSRARRGSLDPQALSRFARHGGPDLRDIISYPNLDMPPKKRGRPAKNGAGPASSDRTPSSRTSRTSPYEAEYKQALIDNQIYPPDYNFVDRPTPAPPDNQDEVMERLDRARPSLSPEVFGEDEYLKFRKTVAACHEETLVSMDLTRYLEGEVELQQRRCGNVPFGNITPLTDPEVTHAKPDLYYGAAPELVPVQMRTALSNIVEPTTDNSRPVAPNMFLEYKGKDGSTSVAELQAVHYGAIGARAIHALENYGLASPVFDGNVKAISVYFYNGFMRFYGTYVLPPTPAKPDRPVFVTAHLTGFDSAGRARSCREGLSAYRNALEWTLEVRTAAINTARTRFSLPPEPPLNRQTSAESDSTDELARAMPPPKRRG</sequence>
<dbReference type="OrthoDB" id="5336565at2759"/>
<feature type="compositionally biased region" description="Basic residues" evidence="1">
    <location>
        <begin position="77"/>
        <end position="87"/>
    </location>
</feature>
<comment type="caution">
    <text evidence="2">The sequence shown here is derived from an EMBL/GenBank/DDBJ whole genome shotgun (WGS) entry which is preliminary data.</text>
</comment>
<feature type="compositionally biased region" description="Low complexity" evidence="1">
    <location>
        <begin position="132"/>
        <end position="148"/>
    </location>
</feature>
<protein>
    <submittedName>
        <fullName evidence="2">Uncharacterized protein</fullName>
    </submittedName>
</protein>